<proteinExistence type="predicted"/>
<comment type="caution">
    <text evidence="8">The sequence shown here is derived from an EMBL/GenBank/DDBJ whole genome shotgun (WGS) entry which is preliminary data.</text>
</comment>
<evidence type="ECO:0000256" key="5">
    <source>
        <dbReference type="SAM" id="MobiDB-lite"/>
    </source>
</evidence>
<keyword evidence="4 6" id="KW-0472">Membrane</keyword>
<feature type="region of interest" description="Disordered" evidence="5">
    <location>
        <begin position="238"/>
        <end position="318"/>
    </location>
</feature>
<evidence type="ECO:0000259" key="7">
    <source>
        <dbReference type="PROSITE" id="PS51503"/>
    </source>
</evidence>
<keyword evidence="2 6" id="KW-0812">Transmembrane</keyword>
<evidence type="ECO:0000256" key="3">
    <source>
        <dbReference type="ARBA" id="ARBA00022989"/>
    </source>
</evidence>
<dbReference type="PANTHER" id="PTHR28018:SF3">
    <property type="entry name" value="RESPIRATORY SUPERCOMPLEX FACTOR 2, MITOCHONDRIAL"/>
    <property type="match status" value="1"/>
</dbReference>
<gene>
    <name evidence="8" type="ORF">PEGY_LOCUS9087</name>
</gene>
<evidence type="ECO:0000256" key="4">
    <source>
        <dbReference type="ARBA" id="ARBA00023136"/>
    </source>
</evidence>
<feature type="transmembrane region" description="Helical" evidence="6">
    <location>
        <begin position="164"/>
        <end position="185"/>
    </location>
</feature>
<evidence type="ECO:0000256" key="2">
    <source>
        <dbReference type="ARBA" id="ARBA00022692"/>
    </source>
</evidence>
<dbReference type="EMBL" id="CAJVRC010000892">
    <property type="protein sequence ID" value="CAG8908239.1"/>
    <property type="molecule type" value="Genomic_DNA"/>
</dbReference>
<accession>A0A9W4P6H8</accession>
<evidence type="ECO:0000313" key="9">
    <source>
        <dbReference type="Proteomes" id="UP001154252"/>
    </source>
</evidence>
<dbReference type="InterPro" id="IPR007667">
    <property type="entry name" value="Hypoxia_induced_domain"/>
</dbReference>
<dbReference type="OrthoDB" id="1915122at2759"/>
<feature type="transmembrane region" description="Helical" evidence="6">
    <location>
        <begin position="60"/>
        <end position="83"/>
    </location>
</feature>
<organism evidence="8 9">
    <name type="scientific">Penicillium egyptiacum</name>
    <dbReference type="NCBI Taxonomy" id="1303716"/>
    <lineage>
        <taxon>Eukaryota</taxon>
        <taxon>Fungi</taxon>
        <taxon>Dikarya</taxon>
        <taxon>Ascomycota</taxon>
        <taxon>Pezizomycotina</taxon>
        <taxon>Eurotiomycetes</taxon>
        <taxon>Eurotiomycetidae</taxon>
        <taxon>Eurotiales</taxon>
        <taxon>Aspergillaceae</taxon>
        <taxon>Penicillium</taxon>
    </lineage>
</organism>
<dbReference type="InterPro" id="IPR040153">
    <property type="entry name" value="Rcf2"/>
</dbReference>
<feature type="transmembrane region" description="Helical" evidence="6">
    <location>
        <begin position="21"/>
        <end position="40"/>
    </location>
</feature>
<comment type="subcellular location">
    <subcellularLocation>
        <location evidence="1">Mitochondrion</location>
    </subcellularLocation>
</comment>
<evidence type="ECO:0000313" key="8">
    <source>
        <dbReference type="EMBL" id="CAG8908239.1"/>
    </source>
</evidence>
<dbReference type="GO" id="GO:0033617">
    <property type="term" value="P:mitochondrial respiratory chain complex IV assembly"/>
    <property type="evidence" value="ECO:0007669"/>
    <property type="project" value="TreeGrafter"/>
</dbReference>
<reference evidence="8" key="1">
    <citation type="submission" date="2021-07" db="EMBL/GenBank/DDBJ databases">
        <authorList>
            <person name="Branca A.L. A."/>
        </authorList>
    </citation>
    <scope>NUCLEOTIDE SEQUENCE</scope>
</reference>
<evidence type="ECO:0000256" key="1">
    <source>
        <dbReference type="ARBA" id="ARBA00004173"/>
    </source>
</evidence>
<dbReference type="GO" id="GO:0005739">
    <property type="term" value="C:mitochondrion"/>
    <property type="evidence" value="ECO:0007669"/>
    <property type="project" value="UniProtKB-SubCell"/>
</dbReference>
<dbReference type="Pfam" id="PF04588">
    <property type="entry name" value="HIG_1_N"/>
    <property type="match status" value="1"/>
</dbReference>
<dbReference type="Proteomes" id="UP001154252">
    <property type="component" value="Unassembled WGS sequence"/>
</dbReference>
<dbReference type="AlphaFoldDB" id="A0A9W4P6H8"/>
<protein>
    <recommendedName>
        <fullName evidence="7">HIG1 domain-containing protein</fullName>
    </recommendedName>
</protein>
<name>A0A9W4P6H8_9EURO</name>
<dbReference type="PANTHER" id="PTHR28018">
    <property type="entry name" value="RESPIRATORY SUPERCOMPLEX FACTOR 2, MITOCHONDRIAL"/>
    <property type="match status" value="1"/>
</dbReference>
<sequence>MAGAPPENEQIPRSHVMRSGLCFFWFYIGHFTLFFHFNLNNTFYTMKLLTKEQEEAHYRSVVKGGTVGGLLGLAGGVAGVLLASRRYATIRNLTVPMKSFLVTSSGTFTGIIAADHASREYENEQNAAYQWYENREERLRAEEMRGLSFTDRAAAFARREKYKIITATWVASMVGSFALVSRIPGLTGQQKLVQARVYAQGLTLGVLCASAAFEISDQRRGRGMLDSKKKAEAAAKAKVEDVSEEQPVHQSGKPSEGDLWKDMVAAEEERLSSKHQSLYDNHEKQQAAGAEGKEEKSDESDDSKTEQKDTESKNKKSS</sequence>
<dbReference type="PROSITE" id="PS51503">
    <property type="entry name" value="HIG1"/>
    <property type="match status" value="1"/>
</dbReference>
<keyword evidence="3 6" id="KW-1133">Transmembrane helix</keyword>
<feature type="domain" description="HIG1" evidence="7">
    <location>
        <begin position="134"/>
        <end position="225"/>
    </location>
</feature>
<feature type="transmembrane region" description="Helical" evidence="6">
    <location>
        <begin position="197"/>
        <end position="215"/>
    </location>
</feature>
<feature type="compositionally biased region" description="Basic and acidic residues" evidence="5">
    <location>
        <begin position="280"/>
        <end position="318"/>
    </location>
</feature>
<evidence type="ECO:0000256" key="6">
    <source>
        <dbReference type="SAM" id="Phobius"/>
    </source>
</evidence>
<keyword evidence="9" id="KW-1185">Reference proteome</keyword>